<evidence type="ECO:0000313" key="1">
    <source>
        <dbReference type="EMBL" id="KRQ00642.1"/>
    </source>
</evidence>
<evidence type="ECO:0000313" key="2">
    <source>
        <dbReference type="Proteomes" id="UP000051936"/>
    </source>
</evidence>
<reference evidence="1 2" key="1">
    <citation type="submission" date="2015-09" db="EMBL/GenBank/DDBJ databases">
        <title>Draft Genome Sequence of Bradyrhizobium manausense Strain BR 3351T, a Novel Symbiotic Nitrogen-Fixing Alphaproteobacterium Isolated from Brazilian Amazon Rain Forest.</title>
        <authorList>
            <person name="De Araujo J.L."/>
            <person name="Zilli J.E."/>
        </authorList>
    </citation>
    <scope>NUCLEOTIDE SEQUENCE [LARGE SCALE GENOMIC DNA]</scope>
    <source>
        <strain evidence="1 2">BR3351</strain>
    </source>
</reference>
<sequence length="173" mass="17966">MDVLTSSSATVPTMPNAAYTLKRRIGSIKTNASGQWVKFIQDGDQFYWDLPVADIVATNPGTALVVRTLPSTPLGLRVAAVLSVVGGAPTATNVPAGIYVWDPAINSTPTLGAGGVVTIEPYSANASPLYAGGQTVVMTNTSQQVNSKVSVSGSDTSLTITVIGWIDRRGRDS</sequence>
<keyword evidence="2" id="KW-1185">Reference proteome</keyword>
<gene>
    <name evidence="1" type="ORF">AOQ71_36990</name>
</gene>
<dbReference type="AlphaFoldDB" id="A0A0R3CZS9"/>
<dbReference type="STRING" id="989370.AOQ71_36990"/>
<proteinExistence type="predicted"/>
<protein>
    <submittedName>
        <fullName evidence="1">Uncharacterized protein</fullName>
    </submittedName>
</protein>
<dbReference type="EMBL" id="LJYG01000112">
    <property type="protein sequence ID" value="KRQ00642.1"/>
    <property type="molecule type" value="Genomic_DNA"/>
</dbReference>
<accession>A0A0R3CZS9</accession>
<name>A0A0R3CZS9_9BRAD</name>
<organism evidence="1 2">
    <name type="scientific">Bradyrhizobium manausense</name>
    <dbReference type="NCBI Taxonomy" id="989370"/>
    <lineage>
        <taxon>Bacteria</taxon>
        <taxon>Pseudomonadati</taxon>
        <taxon>Pseudomonadota</taxon>
        <taxon>Alphaproteobacteria</taxon>
        <taxon>Hyphomicrobiales</taxon>
        <taxon>Nitrobacteraceae</taxon>
        <taxon>Bradyrhizobium</taxon>
    </lineage>
</organism>
<comment type="caution">
    <text evidence="1">The sequence shown here is derived from an EMBL/GenBank/DDBJ whole genome shotgun (WGS) entry which is preliminary data.</text>
</comment>
<dbReference type="Proteomes" id="UP000051936">
    <property type="component" value="Unassembled WGS sequence"/>
</dbReference>